<name>A0ACC1X100_MELAZ</name>
<proteinExistence type="predicted"/>
<organism evidence="1 2">
    <name type="scientific">Melia azedarach</name>
    <name type="common">Chinaberry tree</name>
    <dbReference type="NCBI Taxonomy" id="155640"/>
    <lineage>
        <taxon>Eukaryota</taxon>
        <taxon>Viridiplantae</taxon>
        <taxon>Streptophyta</taxon>
        <taxon>Embryophyta</taxon>
        <taxon>Tracheophyta</taxon>
        <taxon>Spermatophyta</taxon>
        <taxon>Magnoliopsida</taxon>
        <taxon>eudicotyledons</taxon>
        <taxon>Gunneridae</taxon>
        <taxon>Pentapetalae</taxon>
        <taxon>rosids</taxon>
        <taxon>malvids</taxon>
        <taxon>Sapindales</taxon>
        <taxon>Meliaceae</taxon>
        <taxon>Melia</taxon>
    </lineage>
</organism>
<sequence>MFILGAFDYDVDQIFWLLSPDGQNTLPLYGGSVFDSYHTQSGRNFPTKCGVFLGFSGQCSCYIAGSLLDAGCTTIVRLSSQLKFQ</sequence>
<dbReference type="EMBL" id="CM051406">
    <property type="protein sequence ID" value="KAJ4703875.1"/>
    <property type="molecule type" value="Genomic_DNA"/>
</dbReference>
<reference evidence="1 2" key="1">
    <citation type="journal article" date="2023" name="Science">
        <title>Complex scaffold remodeling in plant triterpene biosynthesis.</title>
        <authorList>
            <person name="De La Pena R."/>
            <person name="Hodgson H."/>
            <person name="Liu J.C."/>
            <person name="Stephenson M.J."/>
            <person name="Martin A.C."/>
            <person name="Owen C."/>
            <person name="Harkess A."/>
            <person name="Leebens-Mack J."/>
            <person name="Jimenez L.E."/>
            <person name="Osbourn A."/>
            <person name="Sattely E.S."/>
        </authorList>
    </citation>
    <scope>NUCLEOTIDE SEQUENCE [LARGE SCALE GENOMIC DNA]</scope>
    <source>
        <strain evidence="2">cv. JPN11</strain>
        <tissue evidence="1">Leaf</tissue>
    </source>
</reference>
<protein>
    <submittedName>
        <fullName evidence="1">Uncharacterized protein</fullName>
    </submittedName>
</protein>
<accession>A0ACC1X100</accession>
<gene>
    <name evidence="1" type="ORF">OWV82_023712</name>
</gene>
<evidence type="ECO:0000313" key="1">
    <source>
        <dbReference type="EMBL" id="KAJ4703875.1"/>
    </source>
</evidence>
<dbReference type="Proteomes" id="UP001164539">
    <property type="component" value="Chromosome 13"/>
</dbReference>
<comment type="caution">
    <text evidence="1">The sequence shown here is derived from an EMBL/GenBank/DDBJ whole genome shotgun (WGS) entry which is preliminary data.</text>
</comment>
<evidence type="ECO:0000313" key="2">
    <source>
        <dbReference type="Proteomes" id="UP001164539"/>
    </source>
</evidence>
<keyword evidence="2" id="KW-1185">Reference proteome</keyword>